<dbReference type="PROSITE" id="PS51186">
    <property type="entry name" value="GNAT"/>
    <property type="match status" value="1"/>
</dbReference>
<evidence type="ECO:0000256" key="2">
    <source>
        <dbReference type="ARBA" id="ARBA00023315"/>
    </source>
</evidence>
<dbReference type="Proteomes" id="UP001499974">
    <property type="component" value="Unassembled WGS sequence"/>
</dbReference>
<feature type="domain" description="N-acetyltransferase" evidence="3">
    <location>
        <begin position="3"/>
        <end position="139"/>
    </location>
</feature>
<accession>A0ABP8X6R7</accession>
<evidence type="ECO:0000313" key="4">
    <source>
        <dbReference type="EMBL" id="GAA4700149.1"/>
    </source>
</evidence>
<dbReference type="Pfam" id="PF00583">
    <property type="entry name" value="Acetyltransf_1"/>
    <property type="match status" value="1"/>
</dbReference>
<dbReference type="EMBL" id="BAABKM010000002">
    <property type="protein sequence ID" value="GAA4700149.1"/>
    <property type="molecule type" value="Genomic_DNA"/>
</dbReference>
<dbReference type="PANTHER" id="PTHR43877">
    <property type="entry name" value="AMINOALKYLPHOSPHONATE N-ACETYLTRANSFERASE-RELATED-RELATED"/>
    <property type="match status" value="1"/>
</dbReference>
<evidence type="ECO:0000313" key="5">
    <source>
        <dbReference type="Proteomes" id="UP001499974"/>
    </source>
</evidence>
<keyword evidence="5" id="KW-1185">Reference proteome</keyword>
<gene>
    <name evidence="4" type="ORF">GCM10023349_15900</name>
</gene>
<proteinExistence type="predicted"/>
<organism evidence="4 5">
    <name type="scientific">Nocardioides conyzicola</name>
    <dbReference type="NCBI Taxonomy" id="1651781"/>
    <lineage>
        <taxon>Bacteria</taxon>
        <taxon>Bacillati</taxon>
        <taxon>Actinomycetota</taxon>
        <taxon>Actinomycetes</taxon>
        <taxon>Propionibacteriales</taxon>
        <taxon>Nocardioidaceae</taxon>
        <taxon>Nocardioides</taxon>
    </lineage>
</organism>
<name>A0ABP8X6R7_9ACTN</name>
<dbReference type="RefSeq" id="WP_345520707.1">
    <property type="nucleotide sequence ID" value="NZ_BAABKM010000002.1"/>
</dbReference>
<dbReference type="InterPro" id="IPR016181">
    <property type="entry name" value="Acyl_CoA_acyltransferase"/>
</dbReference>
<dbReference type="Gene3D" id="3.40.630.30">
    <property type="match status" value="1"/>
</dbReference>
<protein>
    <submittedName>
        <fullName evidence="4">GNAT family N-acetyltransferase</fullName>
    </submittedName>
</protein>
<evidence type="ECO:0000256" key="1">
    <source>
        <dbReference type="ARBA" id="ARBA00022679"/>
    </source>
</evidence>
<dbReference type="InterPro" id="IPR050832">
    <property type="entry name" value="Bact_Acetyltransf"/>
</dbReference>
<sequence length="139" mass="15339">MSLTFRTATARDAADVLAFWAGSAEDAHRPSDSTAAVERLVDRDRDALLLALDGERIVGTVVAGWDGWRCHLYRLAVDPARRREGIGRELVARAEARFTSYGGTRADAMVLDDNEPAHAAWAAAGYTRQAEWSRWVKPL</sequence>
<keyword evidence="1" id="KW-0808">Transferase</keyword>
<dbReference type="CDD" id="cd04301">
    <property type="entry name" value="NAT_SF"/>
    <property type="match status" value="1"/>
</dbReference>
<reference evidence="5" key="1">
    <citation type="journal article" date="2019" name="Int. J. Syst. Evol. Microbiol.">
        <title>The Global Catalogue of Microorganisms (GCM) 10K type strain sequencing project: providing services to taxonomists for standard genome sequencing and annotation.</title>
        <authorList>
            <consortium name="The Broad Institute Genomics Platform"/>
            <consortium name="The Broad Institute Genome Sequencing Center for Infectious Disease"/>
            <person name="Wu L."/>
            <person name="Ma J."/>
        </authorList>
    </citation>
    <scope>NUCLEOTIDE SEQUENCE [LARGE SCALE GENOMIC DNA]</scope>
    <source>
        <strain evidence="5">JCM 18531</strain>
    </source>
</reference>
<evidence type="ECO:0000259" key="3">
    <source>
        <dbReference type="PROSITE" id="PS51186"/>
    </source>
</evidence>
<dbReference type="SUPFAM" id="SSF55729">
    <property type="entry name" value="Acyl-CoA N-acyltransferases (Nat)"/>
    <property type="match status" value="1"/>
</dbReference>
<dbReference type="InterPro" id="IPR000182">
    <property type="entry name" value="GNAT_dom"/>
</dbReference>
<comment type="caution">
    <text evidence="4">The sequence shown here is derived from an EMBL/GenBank/DDBJ whole genome shotgun (WGS) entry which is preliminary data.</text>
</comment>
<keyword evidence="2" id="KW-0012">Acyltransferase</keyword>